<dbReference type="AlphaFoldDB" id="A0A382X4Y2"/>
<proteinExistence type="predicted"/>
<dbReference type="EMBL" id="UINC01165070">
    <property type="protein sequence ID" value="SVD66257.1"/>
    <property type="molecule type" value="Genomic_DNA"/>
</dbReference>
<feature type="non-terminal residue" evidence="1">
    <location>
        <position position="1"/>
    </location>
</feature>
<reference evidence="1" key="1">
    <citation type="submission" date="2018-05" db="EMBL/GenBank/DDBJ databases">
        <authorList>
            <person name="Lanie J.A."/>
            <person name="Ng W.-L."/>
            <person name="Kazmierczak K.M."/>
            <person name="Andrzejewski T.M."/>
            <person name="Davidsen T.M."/>
            <person name="Wayne K.J."/>
            <person name="Tettelin H."/>
            <person name="Glass J.I."/>
            <person name="Rusch D."/>
            <person name="Podicherti R."/>
            <person name="Tsui H.-C.T."/>
            <person name="Winkler M.E."/>
        </authorList>
    </citation>
    <scope>NUCLEOTIDE SEQUENCE</scope>
</reference>
<organism evidence="1">
    <name type="scientific">marine metagenome</name>
    <dbReference type="NCBI Taxonomy" id="408172"/>
    <lineage>
        <taxon>unclassified sequences</taxon>
        <taxon>metagenomes</taxon>
        <taxon>ecological metagenomes</taxon>
    </lineage>
</organism>
<sequence length="61" mass="7001">VKVKVFEINKSGLSPLSQEMEETIQKWLDESGEIEIVGTAQSQHLRENTVFVTIFYTDDKN</sequence>
<evidence type="ECO:0000313" key="1">
    <source>
        <dbReference type="EMBL" id="SVD66257.1"/>
    </source>
</evidence>
<protein>
    <submittedName>
        <fullName evidence="1">Uncharacterized protein</fullName>
    </submittedName>
</protein>
<name>A0A382X4Y2_9ZZZZ</name>
<gene>
    <name evidence="1" type="ORF">METZ01_LOCUS419111</name>
</gene>
<accession>A0A382X4Y2</accession>